<dbReference type="AlphaFoldDB" id="A0A0F9SC40"/>
<dbReference type="InterPro" id="IPR038563">
    <property type="entry name" value="Endonuclease_7_sf"/>
</dbReference>
<comment type="caution">
    <text evidence="1">The sequence shown here is derived from an EMBL/GenBank/DDBJ whole genome shotgun (WGS) entry which is preliminary data.</text>
</comment>
<reference evidence="1" key="1">
    <citation type="journal article" date="2015" name="Nature">
        <title>Complex archaea that bridge the gap between prokaryotes and eukaryotes.</title>
        <authorList>
            <person name="Spang A."/>
            <person name="Saw J.H."/>
            <person name="Jorgensen S.L."/>
            <person name="Zaremba-Niedzwiedzka K."/>
            <person name="Martijn J."/>
            <person name="Lind A.E."/>
            <person name="van Eijk R."/>
            <person name="Schleper C."/>
            <person name="Guy L."/>
            <person name="Ettema T.J."/>
        </authorList>
    </citation>
    <scope>NUCLEOTIDE SEQUENCE</scope>
</reference>
<sequence>MFSTQNGECAICGTHSSELDQALSVDHDHSTGKVRGLLCNSCNLMLGLVKDDISTLLAAIDHLRK</sequence>
<protein>
    <recommendedName>
        <fullName evidence="2">Recombination endonuclease VII</fullName>
    </recommendedName>
</protein>
<organism evidence="1">
    <name type="scientific">marine sediment metagenome</name>
    <dbReference type="NCBI Taxonomy" id="412755"/>
    <lineage>
        <taxon>unclassified sequences</taxon>
        <taxon>metagenomes</taxon>
        <taxon>ecological metagenomes</taxon>
    </lineage>
</organism>
<dbReference type="InterPro" id="IPR044925">
    <property type="entry name" value="His-Me_finger_sf"/>
</dbReference>
<dbReference type="InterPro" id="IPR004211">
    <property type="entry name" value="Endonuclease_7"/>
</dbReference>
<proteinExistence type="predicted"/>
<dbReference type="Pfam" id="PF02945">
    <property type="entry name" value="Endonuclease_7"/>
    <property type="match status" value="1"/>
</dbReference>
<dbReference type="EMBL" id="LAZR01002680">
    <property type="protein sequence ID" value="KKN26953.1"/>
    <property type="molecule type" value="Genomic_DNA"/>
</dbReference>
<dbReference type="SUPFAM" id="SSF54060">
    <property type="entry name" value="His-Me finger endonucleases"/>
    <property type="match status" value="1"/>
</dbReference>
<accession>A0A0F9SC40</accession>
<gene>
    <name evidence="1" type="ORF">LCGC14_0869490</name>
</gene>
<evidence type="ECO:0008006" key="2">
    <source>
        <dbReference type="Google" id="ProtNLM"/>
    </source>
</evidence>
<dbReference type="Gene3D" id="3.40.1800.10">
    <property type="entry name" value="His-Me finger endonucleases"/>
    <property type="match status" value="1"/>
</dbReference>
<evidence type="ECO:0000313" key="1">
    <source>
        <dbReference type="EMBL" id="KKN26953.1"/>
    </source>
</evidence>
<name>A0A0F9SC40_9ZZZZ</name>